<dbReference type="AlphaFoldDB" id="A0A7M7H945"/>
<feature type="region of interest" description="Disordered" evidence="1">
    <location>
        <begin position="465"/>
        <end position="504"/>
    </location>
</feature>
<dbReference type="InterPro" id="IPR031643">
    <property type="entry name" value="DUF4708"/>
</dbReference>
<dbReference type="RefSeq" id="XP_008204897.3">
    <property type="nucleotide sequence ID" value="XM_008206675.3"/>
</dbReference>
<feature type="region of interest" description="Disordered" evidence="1">
    <location>
        <begin position="523"/>
        <end position="561"/>
    </location>
</feature>
<evidence type="ECO:0000313" key="3">
    <source>
        <dbReference type="EnsemblMetazoa" id="XP_008204897"/>
    </source>
</evidence>
<accession>A0A7M7H945</accession>
<feature type="region of interest" description="Disordered" evidence="1">
    <location>
        <begin position="398"/>
        <end position="442"/>
    </location>
</feature>
<sequence length="986" mass="113613">MTHKTEVSLKIPNTEDLCCINCKVIPSDKQDSIVKSLFHSQVLTCRLIIYSVRCCVASPSIQNVGDAVHVVVSRKFFTTGKLQEHLNELKIKFSDPEEVHPKIYEACLKYTFTFKIAPHWNLIGTSLYLRGCNFLPFPPAIDALDWNIHYKDDDIKIELKPMKLNIHTLTLEFLKIPPSILDNFISNPNCTIDTINLTLFPCPWVYVLPKLTRARLLSVSRTLPDKCPFDTYNDLRRHWKNMYSYRLPKTSDGMLFYEVVFPSYPNEPFIYPEACLLSKTPEFLTCESKNEIASGFLKDLAQNVHAVCGEVIHIGHIYPTLNVEYSCSIKNRYGREYEEILNKYKSPFFRTPSECIIIPANSQPNLSSKITIQGMDKMKTPMRNHTQRVLSIMDNHKRSKKHLKENNSRFLSQMPPKNKDERFGTQKFGDSGLPLPETDEPTIIDNTDDIISFYDIPSMYPKTFQSSETTEENKDAPEKNKENELNSNSKNVSAAAQQLSHSKPVIKNVENVHFDISAIKKVRTNDKRSRQNDKPKNVKTDQLKKTTVKDSYKTPNSLGYTPNSFERIRETFFPSQKSKAHYDGFQKFDFKNEIESFKCSQPQKLKSSSQTTVNSKKSLEINKSIQAESNDDLRKELADFDKYNLGNNNNETIGRNVSGQGDNFSFVSSKEQEQKFSRFKNQKCSDKNLKLDDSYKVSEQSKFHRLNEEFNSSQNLDTSSNLSPSLLDYKRSFKLHTIDHEKLNEILREEHSPENSEPCKSDTDEEEEIQCSPSFLEAITKYFDSPKHDNQMDIEESDPSIKTYTNVKPNEKMSQERKTIETDQISESFSFYRNQNNSYNISPISSPNTDLFEGSTNRKLLQTCKSPLSIFSKNGFEEINCSKDFRTDKENFFNNSQYSPSIVEKYESQRKTSRESSHNQSYQSYLNKDVQNTKSVKSNEIQGHPPPPMDVDNSDFHSILSESSDESNSEKYESYKQACTEALTFN</sequence>
<name>A0A7M7H945_NASVI</name>
<evidence type="ECO:0000313" key="4">
    <source>
        <dbReference type="Proteomes" id="UP000002358"/>
    </source>
</evidence>
<feature type="compositionally biased region" description="Basic and acidic residues" evidence="1">
    <location>
        <begin position="471"/>
        <end position="484"/>
    </location>
</feature>
<dbReference type="OrthoDB" id="6285995at2759"/>
<feature type="compositionally biased region" description="Polar residues" evidence="1">
    <location>
        <begin position="918"/>
        <end position="941"/>
    </location>
</feature>
<feature type="compositionally biased region" description="Basic and acidic residues" evidence="1">
    <location>
        <begin position="523"/>
        <end position="552"/>
    </location>
</feature>
<dbReference type="InParanoid" id="A0A7M7H945"/>
<proteinExistence type="predicted"/>
<evidence type="ECO:0000256" key="1">
    <source>
        <dbReference type="SAM" id="MobiDB-lite"/>
    </source>
</evidence>
<dbReference type="Pfam" id="PF15813">
    <property type="entry name" value="DUF4708"/>
    <property type="match status" value="1"/>
</dbReference>
<dbReference type="Proteomes" id="UP000002358">
    <property type="component" value="Chromosome 2"/>
</dbReference>
<dbReference type="EnsemblMetazoa" id="XM_008206675">
    <property type="protein sequence ID" value="XP_008204897"/>
    <property type="gene ID" value="LOC103315843"/>
</dbReference>
<feature type="compositionally biased region" description="Basic and acidic residues" evidence="1">
    <location>
        <begin position="907"/>
        <end position="917"/>
    </location>
</feature>
<dbReference type="PANTHER" id="PTHR28495">
    <property type="entry name" value="HYPOTHETICAL PROTEIN LOC100359752"/>
    <property type="match status" value="1"/>
</dbReference>
<feature type="region of interest" description="Disordered" evidence="1">
    <location>
        <begin position="907"/>
        <end position="973"/>
    </location>
</feature>
<feature type="domain" description="DUF4708" evidence="2">
    <location>
        <begin position="9"/>
        <end position="279"/>
    </location>
</feature>
<organism evidence="3 4">
    <name type="scientific">Nasonia vitripennis</name>
    <name type="common">Parasitic wasp</name>
    <dbReference type="NCBI Taxonomy" id="7425"/>
    <lineage>
        <taxon>Eukaryota</taxon>
        <taxon>Metazoa</taxon>
        <taxon>Ecdysozoa</taxon>
        <taxon>Arthropoda</taxon>
        <taxon>Hexapoda</taxon>
        <taxon>Insecta</taxon>
        <taxon>Pterygota</taxon>
        <taxon>Neoptera</taxon>
        <taxon>Endopterygota</taxon>
        <taxon>Hymenoptera</taxon>
        <taxon>Apocrita</taxon>
        <taxon>Proctotrupomorpha</taxon>
        <taxon>Chalcidoidea</taxon>
        <taxon>Pteromalidae</taxon>
        <taxon>Pteromalinae</taxon>
        <taxon>Nasonia</taxon>
    </lineage>
</organism>
<evidence type="ECO:0000259" key="2">
    <source>
        <dbReference type="Pfam" id="PF15813"/>
    </source>
</evidence>
<dbReference type="PANTHER" id="PTHR28495:SF1">
    <property type="entry name" value="GENE, 17266-RELATED"/>
    <property type="match status" value="1"/>
</dbReference>
<dbReference type="KEGG" id="nvi:103315843"/>
<keyword evidence="4" id="KW-1185">Reference proteome</keyword>
<reference evidence="3" key="1">
    <citation type="submission" date="2021-01" db="UniProtKB">
        <authorList>
            <consortium name="EnsemblMetazoa"/>
        </authorList>
    </citation>
    <scope>IDENTIFICATION</scope>
</reference>
<dbReference type="GeneID" id="103315843"/>
<protein>
    <recommendedName>
        <fullName evidence="2">DUF4708 domain-containing protein</fullName>
    </recommendedName>
</protein>